<organism evidence="1 2">
    <name type="scientific">Dendrothele bispora (strain CBS 962.96)</name>
    <dbReference type="NCBI Taxonomy" id="1314807"/>
    <lineage>
        <taxon>Eukaryota</taxon>
        <taxon>Fungi</taxon>
        <taxon>Dikarya</taxon>
        <taxon>Basidiomycota</taxon>
        <taxon>Agaricomycotina</taxon>
        <taxon>Agaricomycetes</taxon>
        <taxon>Agaricomycetidae</taxon>
        <taxon>Agaricales</taxon>
        <taxon>Agaricales incertae sedis</taxon>
        <taxon>Dendrothele</taxon>
    </lineage>
</organism>
<sequence length="57" mass="6675">YDLRLMVDFPSGSAILIPSAYLRHSDTFINKTKTHYSFTQYMTTGLFDCIDDDHRVR</sequence>
<reference evidence="1 2" key="1">
    <citation type="journal article" date="2019" name="Nat. Ecol. Evol.">
        <title>Megaphylogeny resolves global patterns of mushroom evolution.</title>
        <authorList>
            <person name="Varga T."/>
            <person name="Krizsan K."/>
            <person name="Foldi C."/>
            <person name="Dima B."/>
            <person name="Sanchez-Garcia M."/>
            <person name="Sanchez-Ramirez S."/>
            <person name="Szollosi G.J."/>
            <person name="Szarkandi J.G."/>
            <person name="Papp V."/>
            <person name="Albert L."/>
            <person name="Andreopoulos W."/>
            <person name="Angelini C."/>
            <person name="Antonin V."/>
            <person name="Barry K.W."/>
            <person name="Bougher N.L."/>
            <person name="Buchanan P."/>
            <person name="Buyck B."/>
            <person name="Bense V."/>
            <person name="Catcheside P."/>
            <person name="Chovatia M."/>
            <person name="Cooper J."/>
            <person name="Damon W."/>
            <person name="Desjardin D."/>
            <person name="Finy P."/>
            <person name="Geml J."/>
            <person name="Haridas S."/>
            <person name="Hughes K."/>
            <person name="Justo A."/>
            <person name="Karasinski D."/>
            <person name="Kautmanova I."/>
            <person name="Kiss B."/>
            <person name="Kocsube S."/>
            <person name="Kotiranta H."/>
            <person name="LaButti K.M."/>
            <person name="Lechner B.E."/>
            <person name="Liimatainen K."/>
            <person name="Lipzen A."/>
            <person name="Lukacs Z."/>
            <person name="Mihaltcheva S."/>
            <person name="Morgado L.N."/>
            <person name="Niskanen T."/>
            <person name="Noordeloos M.E."/>
            <person name="Ohm R.A."/>
            <person name="Ortiz-Santana B."/>
            <person name="Ovrebo C."/>
            <person name="Racz N."/>
            <person name="Riley R."/>
            <person name="Savchenko A."/>
            <person name="Shiryaev A."/>
            <person name="Soop K."/>
            <person name="Spirin V."/>
            <person name="Szebenyi C."/>
            <person name="Tomsovsky M."/>
            <person name="Tulloss R.E."/>
            <person name="Uehling J."/>
            <person name="Grigoriev I.V."/>
            <person name="Vagvolgyi C."/>
            <person name="Papp T."/>
            <person name="Martin F.M."/>
            <person name="Miettinen O."/>
            <person name="Hibbett D.S."/>
            <person name="Nagy L.G."/>
        </authorList>
    </citation>
    <scope>NUCLEOTIDE SEQUENCE [LARGE SCALE GENOMIC DNA]</scope>
    <source>
        <strain evidence="1 2">CBS 962.96</strain>
    </source>
</reference>
<dbReference type="OrthoDB" id="3202607at2759"/>
<feature type="non-terminal residue" evidence="1">
    <location>
        <position position="1"/>
    </location>
</feature>
<evidence type="ECO:0000313" key="1">
    <source>
        <dbReference type="EMBL" id="THU99607.1"/>
    </source>
</evidence>
<dbReference type="Proteomes" id="UP000297245">
    <property type="component" value="Unassembled WGS sequence"/>
</dbReference>
<dbReference type="AlphaFoldDB" id="A0A4S8MAW1"/>
<name>A0A4S8MAW1_DENBC</name>
<evidence type="ECO:0000313" key="2">
    <source>
        <dbReference type="Proteomes" id="UP000297245"/>
    </source>
</evidence>
<accession>A0A4S8MAW1</accession>
<proteinExistence type="predicted"/>
<dbReference type="EMBL" id="ML179116">
    <property type="protein sequence ID" value="THU99607.1"/>
    <property type="molecule type" value="Genomic_DNA"/>
</dbReference>
<protein>
    <submittedName>
        <fullName evidence="1">Uncharacterized protein</fullName>
    </submittedName>
</protein>
<keyword evidence="2" id="KW-1185">Reference proteome</keyword>
<gene>
    <name evidence="1" type="ORF">K435DRAFT_658657</name>
</gene>